<reference evidence="1" key="1">
    <citation type="journal article" date="2015" name="Nature">
        <title>Complex archaea that bridge the gap between prokaryotes and eukaryotes.</title>
        <authorList>
            <person name="Spang A."/>
            <person name="Saw J.H."/>
            <person name="Jorgensen S.L."/>
            <person name="Zaremba-Niedzwiedzka K."/>
            <person name="Martijn J."/>
            <person name="Lind A.E."/>
            <person name="van Eijk R."/>
            <person name="Schleper C."/>
            <person name="Guy L."/>
            <person name="Ettema T.J."/>
        </authorList>
    </citation>
    <scope>NUCLEOTIDE SEQUENCE</scope>
</reference>
<dbReference type="EMBL" id="LAZR01052368">
    <property type="protein sequence ID" value="KKK83122.1"/>
    <property type="molecule type" value="Genomic_DNA"/>
</dbReference>
<organism evidence="1">
    <name type="scientific">marine sediment metagenome</name>
    <dbReference type="NCBI Taxonomy" id="412755"/>
    <lineage>
        <taxon>unclassified sequences</taxon>
        <taxon>metagenomes</taxon>
        <taxon>ecological metagenomes</taxon>
    </lineage>
</organism>
<feature type="non-terminal residue" evidence="1">
    <location>
        <position position="28"/>
    </location>
</feature>
<gene>
    <name evidence="1" type="ORF">LCGC14_2796580</name>
</gene>
<dbReference type="AlphaFoldDB" id="A0A0F8YP11"/>
<sequence>MDLFYLQRLEDETGISGVGIVAEGVRFS</sequence>
<proteinExistence type="predicted"/>
<accession>A0A0F8YP11</accession>
<evidence type="ECO:0000313" key="1">
    <source>
        <dbReference type="EMBL" id="KKK83122.1"/>
    </source>
</evidence>
<protein>
    <submittedName>
        <fullName evidence="1">Uncharacterized protein</fullName>
    </submittedName>
</protein>
<comment type="caution">
    <text evidence="1">The sequence shown here is derived from an EMBL/GenBank/DDBJ whole genome shotgun (WGS) entry which is preliminary data.</text>
</comment>
<name>A0A0F8YP11_9ZZZZ</name>